<dbReference type="PRINTS" id="PR00778">
    <property type="entry name" value="HTHARSR"/>
</dbReference>
<dbReference type="RefSeq" id="WP_248868307.1">
    <property type="nucleotide sequence ID" value="NZ_CP086322.1"/>
</dbReference>
<dbReference type="PANTHER" id="PTHR43031:SF1">
    <property type="entry name" value="PYRIDINE NUCLEOTIDE-DISULPHIDE OXIDOREDUCTASE"/>
    <property type="match status" value="1"/>
</dbReference>
<dbReference type="InterPro" id="IPR011991">
    <property type="entry name" value="ArsR-like_HTH"/>
</dbReference>
<dbReference type="PROSITE" id="PS50206">
    <property type="entry name" value="RHODANESE_3"/>
    <property type="match status" value="1"/>
</dbReference>
<dbReference type="InterPro" id="IPR050229">
    <property type="entry name" value="GlpE_sulfurtransferase"/>
</dbReference>
<dbReference type="InterPro" id="IPR036873">
    <property type="entry name" value="Rhodanese-like_dom_sf"/>
</dbReference>
<dbReference type="Pfam" id="PF01022">
    <property type="entry name" value="HTH_5"/>
    <property type="match status" value="1"/>
</dbReference>
<dbReference type="CDD" id="cd00090">
    <property type="entry name" value="HTH_ARSR"/>
    <property type="match status" value="1"/>
</dbReference>
<protein>
    <submittedName>
        <fullName evidence="3">Metalloregulator ArsR/SmtB family transcription factor</fullName>
    </submittedName>
</protein>
<evidence type="ECO:0000313" key="3">
    <source>
        <dbReference type="EMBL" id="UQA97380.1"/>
    </source>
</evidence>
<feature type="domain" description="Rhodanese" evidence="1">
    <location>
        <begin position="135"/>
        <end position="224"/>
    </location>
</feature>
<dbReference type="Pfam" id="PF00581">
    <property type="entry name" value="Rhodanese"/>
    <property type="match status" value="1"/>
</dbReference>
<dbReference type="NCBIfam" id="NF033788">
    <property type="entry name" value="HTH_metalloreg"/>
    <property type="match status" value="1"/>
</dbReference>
<dbReference type="SUPFAM" id="SSF52821">
    <property type="entry name" value="Rhodanese/Cell cycle control phosphatase"/>
    <property type="match status" value="1"/>
</dbReference>
<dbReference type="SUPFAM" id="SSF46785">
    <property type="entry name" value="Winged helix' DNA-binding domain"/>
    <property type="match status" value="1"/>
</dbReference>
<dbReference type="InterPro" id="IPR001307">
    <property type="entry name" value="Thiosulphate_STrfase_CS"/>
</dbReference>
<dbReference type="InterPro" id="IPR001763">
    <property type="entry name" value="Rhodanese-like_dom"/>
</dbReference>
<dbReference type="PROSITE" id="PS00380">
    <property type="entry name" value="RHODANESE_1"/>
    <property type="match status" value="1"/>
</dbReference>
<dbReference type="InterPro" id="IPR036390">
    <property type="entry name" value="WH_DNA-bd_sf"/>
</dbReference>
<dbReference type="InterPro" id="IPR036388">
    <property type="entry name" value="WH-like_DNA-bd_sf"/>
</dbReference>
<evidence type="ECO:0000259" key="1">
    <source>
        <dbReference type="PROSITE" id="PS50206"/>
    </source>
</evidence>
<evidence type="ECO:0000313" key="4">
    <source>
        <dbReference type="Proteomes" id="UP000830115"/>
    </source>
</evidence>
<accession>A0ABY4MIB3</accession>
<dbReference type="SMART" id="SM00450">
    <property type="entry name" value="RHOD"/>
    <property type="match status" value="1"/>
</dbReference>
<keyword evidence="4" id="KW-1185">Reference proteome</keyword>
<dbReference type="EMBL" id="CP086322">
    <property type="protein sequence ID" value="UQA97380.1"/>
    <property type="molecule type" value="Genomic_DNA"/>
</dbReference>
<gene>
    <name evidence="3" type="ORF">K9S39_40915</name>
</gene>
<organism evidence="3 4">
    <name type="scientific">Streptomyces halobius</name>
    <dbReference type="NCBI Taxonomy" id="2879846"/>
    <lineage>
        <taxon>Bacteria</taxon>
        <taxon>Bacillati</taxon>
        <taxon>Actinomycetota</taxon>
        <taxon>Actinomycetes</taxon>
        <taxon>Kitasatosporales</taxon>
        <taxon>Streptomycetaceae</taxon>
        <taxon>Streptomyces</taxon>
    </lineage>
</organism>
<dbReference type="Gene3D" id="3.40.250.10">
    <property type="entry name" value="Rhodanese-like domain"/>
    <property type="match status" value="1"/>
</dbReference>
<dbReference type="SMART" id="SM00418">
    <property type="entry name" value="HTH_ARSR"/>
    <property type="match status" value="1"/>
</dbReference>
<sequence length="228" mass="24297">MEAMGDALPSGGKADLFDAFARTGKALASGKRLELLDLLAQGERTVDALAKAAGLHLTTASAHLQTLKQAGLVATRREGVRVHYRLAGQDVAALYALLRKVAQAHQTDVEPARVALLGDDRAPEVGREDMLARAEAGKVVVLDVRPAEEYAAGHIPGAVSIPVDQLAERIAELPDDIEVVVYCRGEYCVMAYDAVRLLSAHGRKAVRLSDGMLEWRLAELPVTTGTAA</sequence>
<dbReference type="PROSITE" id="PS50987">
    <property type="entry name" value="HTH_ARSR_2"/>
    <property type="match status" value="1"/>
</dbReference>
<dbReference type="Gene3D" id="1.10.10.10">
    <property type="entry name" value="Winged helix-like DNA-binding domain superfamily/Winged helix DNA-binding domain"/>
    <property type="match status" value="1"/>
</dbReference>
<proteinExistence type="predicted"/>
<dbReference type="Proteomes" id="UP000830115">
    <property type="component" value="Chromosome"/>
</dbReference>
<dbReference type="PANTHER" id="PTHR43031">
    <property type="entry name" value="FAD-DEPENDENT OXIDOREDUCTASE"/>
    <property type="match status" value="1"/>
</dbReference>
<dbReference type="CDD" id="cd00158">
    <property type="entry name" value="RHOD"/>
    <property type="match status" value="1"/>
</dbReference>
<evidence type="ECO:0000259" key="2">
    <source>
        <dbReference type="PROSITE" id="PS50987"/>
    </source>
</evidence>
<name>A0ABY4MIB3_9ACTN</name>
<reference evidence="3" key="1">
    <citation type="submission" date="2021-10" db="EMBL/GenBank/DDBJ databases">
        <title>Streptomyces nigrumlapis sp.nov.,an antimicrobial producing actinobacterium isolated from Black Gobi rocks.</title>
        <authorList>
            <person name="Wen Y."/>
            <person name="Zhang W."/>
            <person name="Liu X.G."/>
        </authorList>
    </citation>
    <scope>NUCLEOTIDE SEQUENCE</scope>
    <source>
        <strain evidence="3">ST13-2-2</strain>
    </source>
</reference>
<feature type="domain" description="HTH arsR-type" evidence="2">
    <location>
        <begin position="12"/>
        <end position="106"/>
    </location>
</feature>
<dbReference type="InterPro" id="IPR001845">
    <property type="entry name" value="HTH_ArsR_DNA-bd_dom"/>
</dbReference>